<feature type="transmembrane region" description="Helical" evidence="1">
    <location>
        <begin position="85"/>
        <end position="107"/>
    </location>
</feature>
<dbReference type="PANTHER" id="PTHR41386:SF1">
    <property type="entry name" value="MEMBRANE PROTEIN"/>
    <property type="match status" value="1"/>
</dbReference>
<dbReference type="AlphaFoldDB" id="A0A2P7BDA6"/>
<accession>A0A2P7BDA6</accession>
<sequence>MPNVEEVKKGLWDAERKLLHHLREVRRQERHKRPADREQLTPGQRIADQVAATMGSWSFIIIQTTILFIWIVLNVTAYVREWDPYPFILLNLALSFQAAYAAPFIMMSQNRQQDIDRKEAENDYRINIKAELEIELLHEKIELLHHKFDQLREKEVASLAETVQELADPKRPPEKAD</sequence>
<comment type="caution">
    <text evidence="2">The sequence shown here is derived from an EMBL/GenBank/DDBJ whole genome shotgun (WGS) entry which is preliminary data.</text>
</comment>
<evidence type="ECO:0000313" key="2">
    <source>
        <dbReference type="EMBL" id="PSH64415.1"/>
    </source>
</evidence>
<proteinExistence type="predicted"/>
<keyword evidence="1" id="KW-0472">Membrane</keyword>
<evidence type="ECO:0000313" key="3">
    <source>
        <dbReference type="Proteomes" id="UP000241764"/>
    </source>
</evidence>
<organism evidence="2 3">
    <name type="scientific">Phyllobacterium sophorae</name>
    <dbReference type="NCBI Taxonomy" id="1520277"/>
    <lineage>
        <taxon>Bacteria</taxon>
        <taxon>Pseudomonadati</taxon>
        <taxon>Pseudomonadota</taxon>
        <taxon>Alphaproteobacteria</taxon>
        <taxon>Hyphomicrobiales</taxon>
        <taxon>Phyllobacteriaceae</taxon>
        <taxon>Phyllobacterium</taxon>
    </lineage>
</organism>
<name>A0A2P7BDA6_9HYPH</name>
<gene>
    <name evidence="2" type="ORF">CU103_10910</name>
</gene>
<dbReference type="EMBL" id="PGGM01000004">
    <property type="protein sequence ID" value="PSH64415.1"/>
    <property type="molecule type" value="Genomic_DNA"/>
</dbReference>
<dbReference type="Proteomes" id="UP000241764">
    <property type="component" value="Unassembled WGS sequence"/>
</dbReference>
<dbReference type="InterPro" id="IPR010406">
    <property type="entry name" value="DUF1003"/>
</dbReference>
<reference evidence="3" key="1">
    <citation type="submission" date="2017-11" db="EMBL/GenBank/DDBJ databases">
        <authorList>
            <person name="Kuznetsova I."/>
            <person name="Sazanova A."/>
            <person name="Chirak E."/>
            <person name="Safronova V."/>
            <person name="Willems A."/>
        </authorList>
    </citation>
    <scope>NUCLEOTIDE SEQUENCE [LARGE SCALE GENOMIC DNA]</scope>
    <source>
        <strain evidence="3">CCBAU 03422</strain>
    </source>
</reference>
<feature type="transmembrane region" description="Helical" evidence="1">
    <location>
        <begin position="50"/>
        <end position="73"/>
    </location>
</feature>
<keyword evidence="1" id="KW-0812">Transmembrane</keyword>
<dbReference type="OrthoDB" id="9795736at2"/>
<dbReference type="PANTHER" id="PTHR41386">
    <property type="entry name" value="INTEGRAL MEMBRANE PROTEIN-RELATED"/>
    <property type="match status" value="1"/>
</dbReference>
<dbReference type="RefSeq" id="WP_106663970.1">
    <property type="nucleotide sequence ID" value="NZ_PGGM01000004.1"/>
</dbReference>
<evidence type="ECO:0008006" key="4">
    <source>
        <dbReference type="Google" id="ProtNLM"/>
    </source>
</evidence>
<evidence type="ECO:0000256" key="1">
    <source>
        <dbReference type="SAM" id="Phobius"/>
    </source>
</evidence>
<protein>
    <recommendedName>
        <fullName evidence="4">DUF1003 domain-containing protein</fullName>
    </recommendedName>
</protein>
<keyword evidence="1" id="KW-1133">Transmembrane helix</keyword>
<dbReference type="Pfam" id="PF06210">
    <property type="entry name" value="DUF1003"/>
    <property type="match status" value="1"/>
</dbReference>
<keyword evidence="3" id="KW-1185">Reference proteome</keyword>